<name>A0A0M4DJ44_9BACT</name>
<feature type="transmembrane region" description="Helical" evidence="6">
    <location>
        <begin position="114"/>
        <end position="135"/>
    </location>
</feature>
<dbReference type="EMBL" id="CP010802">
    <property type="protein sequence ID" value="ALC17057.1"/>
    <property type="molecule type" value="Genomic_DNA"/>
</dbReference>
<dbReference type="InterPro" id="IPR036390">
    <property type="entry name" value="WH_DNA-bd_sf"/>
</dbReference>
<feature type="transmembrane region" description="Helical" evidence="6">
    <location>
        <begin position="197"/>
        <end position="219"/>
    </location>
</feature>
<feature type="transmembrane region" description="Helical" evidence="6">
    <location>
        <begin position="231"/>
        <end position="249"/>
    </location>
</feature>
<keyword evidence="4 6" id="KW-1133">Transmembrane helix</keyword>
<dbReference type="Pfam" id="PF03631">
    <property type="entry name" value="Virul_fac_BrkB"/>
    <property type="match status" value="1"/>
</dbReference>
<keyword evidence="3 6" id="KW-0812">Transmembrane</keyword>
<gene>
    <name evidence="7" type="ORF">DSOUD_2294</name>
</gene>
<accession>A0A0M4DJ44</accession>
<feature type="transmembrane region" description="Helical" evidence="6">
    <location>
        <begin position="261"/>
        <end position="287"/>
    </location>
</feature>
<dbReference type="Gene3D" id="1.10.10.10">
    <property type="entry name" value="Winged helix-like DNA-binding domain superfamily/Winged helix DNA-binding domain"/>
    <property type="match status" value="1"/>
</dbReference>
<dbReference type="STRING" id="1603606.DSOUD_2294"/>
<keyword evidence="5 6" id="KW-0472">Membrane</keyword>
<feature type="transmembrane region" description="Helical" evidence="6">
    <location>
        <begin position="155"/>
        <end position="177"/>
    </location>
</feature>
<organism evidence="7 8">
    <name type="scientific">Desulfuromonas soudanensis</name>
    <dbReference type="NCBI Taxonomy" id="1603606"/>
    <lineage>
        <taxon>Bacteria</taxon>
        <taxon>Pseudomonadati</taxon>
        <taxon>Thermodesulfobacteriota</taxon>
        <taxon>Desulfuromonadia</taxon>
        <taxon>Desulfuromonadales</taxon>
        <taxon>Desulfuromonadaceae</taxon>
        <taxon>Desulfuromonas</taxon>
    </lineage>
</organism>
<reference evidence="7 8" key="1">
    <citation type="submission" date="2015-07" db="EMBL/GenBank/DDBJ databases">
        <title>Isolation and Genomic Characterization of a Novel Halophilic Metal-Reducing Deltaproteobacterium from the Deep Subsurface.</title>
        <authorList>
            <person name="Badalamenti J.P."/>
            <person name="Summers Z.M."/>
            <person name="Gralnick J.A."/>
            <person name="Bond D.R."/>
        </authorList>
    </citation>
    <scope>NUCLEOTIDE SEQUENCE [LARGE SCALE GENOMIC DNA]</scope>
    <source>
        <strain evidence="7 8">WTL</strain>
    </source>
</reference>
<dbReference type="PATRIC" id="fig|1603606.3.peg.2480"/>
<dbReference type="Proteomes" id="UP000057158">
    <property type="component" value="Chromosome"/>
</dbReference>
<dbReference type="PANTHER" id="PTHR30213:SF0">
    <property type="entry name" value="UPF0761 MEMBRANE PROTEIN YIHY"/>
    <property type="match status" value="1"/>
</dbReference>
<evidence type="ECO:0000256" key="5">
    <source>
        <dbReference type="ARBA" id="ARBA00023136"/>
    </source>
</evidence>
<dbReference type="InterPro" id="IPR036388">
    <property type="entry name" value="WH-like_DNA-bd_sf"/>
</dbReference>
<dbReference type="SUPFAM" id="SSF46785">
    <property type="entry name" value="Winged helix' DNA-binding domain"/>
    <property type="match status" value="1"/>
</dbReference>
<dbReference type="NCBIfam" id="TIGR00765">
    <property type="entry name" value="yihY_not_rbn"/>
    <property type="match status" value="1"/>
</dbReference>
<evidence type="ECO:0000256" key="2">
    <source>
        <dbReference type="ARBA" id="ARBA00022475"/>
    </source>
</evidence>
<evidence type="ECO:0000313" key="7">
    <source>
        <dbReference type="EMBL" id="ALC17057.1"/>
    </source>
</evidence>
<evidence type="ECO:0000313" key="8">
    <source>
        <dbReference type="Proteomes" id="UP000057158"/>
    </source>
</evidence>
<feature type="transmembrane region" description="Helical" evidence="6">
    <location>
        <begin position="57"/>
        <end position="76"/>
    </location>
</feature>
<dbReference type="KEGG" id="des:DSOUD_2294"/>
<dbReference type="InterPro" id="IPR017039">
    <property type="entry name" value="Virul_fac_BrkB"/>
</dbReference>
<keyword evidence="8" id="KW-1185">Reference proteome</keyword>
<evidence type="ECO:0000256" key="6">
    <source>
        <dbReference type="SAM" id="Phobius"/>
    </source>
</evidence>
<keyword evidence="2" id="KW-1003">Cell membrane</keyword>
<evidence type="ECO:0000256" key="1">
    <source>
        <dbReference type="ARBA" id="ARBA00004651"/>
    </source>
</evidence>
<dbReference type="OrthoDB" id="9808671at2"/>
<protein>
    <submittedName>
        <fullName evidence="7">tRNA-processing RNAse BN</fullName>
    </submittedName>
</protein>
<proteinExistence type="predicted"/>
<dbReference type="AlphaFoldDB" id="A0A0M4DJ44"/>
<sequence>MVDVIEKIKRFMRQKIWELDPRELTRMRLVLLRHLQVAVLVWRDFFADRCMLRASALTYTTMLAIVPLLALMFSVLKGLGVQNTLEPFILDKIAIGSAEIVSAIIAYINNTNFGRLGTVGLVALVLSVLALLSNIEEMFNHVWGVTETRSLFRRFSDYSSVVLIGPVFLLAAISMTTTLKSQTFIQTLMGMAYVGDLIFLLFKVLPYVVMWAAFTFLYLFMPNVKVQFRAALLGGIFGGTLWQLAQWGYLNFQVGVARYNAIYGTMAALPIFMVWIYLSWVIVLLGLEVTYSIQNLRSIRREICGEDVNFASRELVALTILLATAANFLKGERPWDLERITEELELPPRLARSILNELVKLGFLSVVHDAADNDNAYQPARSPEAVSVHGVVQALKEDGASVTRLRRTVEWKTIAGLEADLDVAGREALGNLTLKDLVLKMEGSREKKEESG</sequence>
<dbReference type="GO" id="GO:0005886">
    <property type="term" value="C:plasma membrane"/>
    <property type="evidence" value="ECO:0007669"/>
    <property type="project" value="UniProtKB-SubCell"/>
</dbReference>
<evidence type="ECO:0000256" key="4">
    <source>
        <dbReference type="ARBA" id="ARBA00022989"/>
    </source>
</evidence>
<comment type="subcellular location">
    <subcellularLocation>
        <location evidence="1">Cell membrane</location>
        <topology evidence="1">Multi-pass membrane protein</topology>
    </subcellularLocation>
</comment>
<evidence type="ECO:0000256" key="3">
    <source>
        <dbReference type="ARBA" id="ARBA00022692"/>
    </source>
</evidence>
<dbReference type="RefSeq" id="WP_053551094.1">
    <property type="nucleotide sequence ID" value="NZ_CP010802.1"/>
</dbReference>
<dbReference type="PANTHER" id="PTHR30213">
    <property type="entry name" value="INNER MEMBRANE PROTEIN YHJD"/>
    <property type="match status" value="1"/>
</dbReference>